<proteinExistence type="predicted"/>
<reference evidence="1" key="1">
    <citation type="submission" date="2024-05" db="EMBL/GenBank/DDBJ databases">
        <title>30 novel species of actinomycetes from the DSMZ collection.</title>
        <authorList>
            <person name="Nouioui I."/>
        </authorList>
    </citation>
    <scope>NUCLEOTIDE SEQUENCE</scope>
    <source>
        <strain evidence="1">DSM 41529</strain>
    </source>
</reference>
<accession>A0ABU2XSN0</accession>
<keyword evidence="2" id="KW-1185">Reference proteome</keyword>
<name>A0ABU2XSN0_9ACTN</name>
<dbReference type="RefSeq" id="WP_311729501.1">
    <property type="nucleotide sequence ID" value="NZ_JAVRFD010000030.1"/>
</dbReference>
<organism evidence="1 2">
    <name type="scientific">Streptomyces lonegramiae</name>
    <dbReference type="NCBI Taxonomy" id="3075524"/>
    <lineage>
        <taxon>Bacteria</taxon>
        <taxon>Bacillati</taxon>
        <taxon>Actinomycetota</taxon>
        <taxon>Actinomycetes</taxon>
        <taxon>Kitasatosporales</taxon>
        <taxon>Streptomycetaceae</taxon>
        <taxon>Streptomyces</taxon>
    </lineage>
</organism>
<dbReference type="Proteomes" id="UP001180754">
    <property type="component" value="Unassembled WGS sequence"/>
</dbReference>
<comment type="caution">
    <text evidence="1">The sequence shown here is derived from an EMBL/GenBank/DDBJ whole genome shotgun (WGS) entry which is preliminary data.</text>
</comment>
<protein>
    <submittedName>
        <fullName evidence="1">Uncharacterized protein</fullName>
    </submittedName>
</protein>
<gene>
    <name evidence="1" type="ORF">RND15_40615</name>
</gene>
<evidence type="ECO:0000313" key="2">
    <source>
        <dbReference type="Proteomes" id="UP001180754"/>
    </source>
</evidence>
<evidence type="ECO:0000313" key="1">
    <source>
        <dbReference type="EMBL" id="MDT0548932.1"/>
    </source>
</evidence>
<sequence length="204" mass="22481">MGTDISGVIEIRAADGRWETEVNLLDFRLGRDRSAWECLFGFGNSDDIQRPLFDSRGLPPDASDWVRETGTEDFYGHSHTCATWAEVAAIDWDAPLADGPARYWAARWRPGPTGELVRHDVVPATVDLADAASDIFGGHMLLAPSQWPPGGEVPLDGAVYRPVVLTARMLVPPDEAPWAQVWQTMRELAADIGAENVRLVVWFG</sequence>
<dbReference type="EMBL" id="JAVRFD010000030">
    <property type="protein sequence ID" value="MDT0548932.1"/>
    <property type="molecule type" value="Genomic_DNA"/>
</dbReference>